<dbReference type="InParanoid" id="A0A671E5I4"/>
<keyword evidence="7" id="KW-0679">Respiratory chain</keyword>
<comment type="function">
    <text evidence="1">Accessory subunit of the mitochondrial membrane respiratory chain NADH dehydrogenase (Complex I), that is believed not to be involved in catalysis. Complex I functions in the transfer of electrons from NADH to the respiratory chain. The immediate electron acceptor for the enzyme is believed to be ubiquinone.</text>
</comment>
<evidence type="ECO:0000256" key="14">
    <source>
        <dbReference type="ARBA" id="ARBA00023136"/>
    </source>
</evidence>
<evidence type="ECO:0000256" key="5">
    <source>
        <dbReference type="ARBA" id="ARBA00016391"/>
    </source>
</evidence>
<evidence type="ECO:0000256" key="17">
    <source>
        <dbReference type="SAM" id="MobiDB-lite"/>
    </source>
</evidence>
<reference evidence="19" key="3">
    <citation type="submission" date="2018-12" db="EMBL/GenBank/DDBJ databases">
        <title>G10K-VGP greater horseshoe bat female genome, primary haplotype.</title>
        <authorList>
            <person name="Teeling E."/>
            <person name="Myers G."/>
            <person name="Vernes S."/>
            <person name="Pippel M."/>
            <person name="Winkler S."/>
            <person name="Fedrigo O."/>
            <person name="Rhie A."/>
            <person name="Koren S."/>
            <person name="Phillippy A."/>
            <person name="Lewin H."/>
            <person name="Damas J."/>
            <person name="Howe K."/>
            <person name="Mountcastle J."/>
            <person name="Jarvis E.D."/>
        </authorList>
    </citation>
    <scope>NUCLEOTIDE SEQUENCE [LARGE SCALE GENOMIC DNA]</scope>
</reference>
<reference evidence="18 19" key="2">
    <citation type="journal article" date="2018" name="Annu Rev Anim Biosci">
        <title>Bat Biology, Genomes, and the Bat1K Project: To Generate Chromosome-Level Genomes for All Living Bat Species.</title>
        <authorList>
            <person name="Teeling E.C."/>
            <person name="Vernes S.C."/>
            <person name="Davalos L.M."/>
            <person name="Ray D.A."/>
            <person name="Gilbert M.T.P."/>
            <person name="Myers E."/>
        </authorList>
    </citation>
    <scope>NUCLEOTIDE SEQUENCE</scope>
</reference>
<comment type="subunit">
    <text evidence="4">Complex I is composed of 45 different subunits.</text>
</comment>
<evidence type="ECO:0000256" key="3">
    <source>
        <dbReference type="ARBA" id="ARBA00008253"/>
    </source>
</evidence>
<evidence type="ECO:0000256" key="4">
    <source>
        <dbReference type="ARBA" id="ARBA00011533"/>
    </source>
</evidence>
<keyword evidence="9" id="KW-0999">Mitochondrion inner membrane</keyword>
<keyword evidence="19" id="KW-1185">Reference proteome</keyword>
<keyword evidence="14" id="KW-0472">Membrane</keyword>
<dbReference type="GeneTree" id="ENSGT00390000004322"/>
<reference evidence="18" key="5">
    <citation type="submission" date="2025-09" db="UniProtKB">
        <authorList>
            <consortium name="Ensembl"/>
        </authorList>
    </citation>
    <scope>IDENTIFICATION</scope>
</reference>
<evidence type="ECO:0000256" key="16">
    <source>
        <dbReference type="ARBA" id="ARBA00032035"/>
    </source>
</evidence>
<evidence type="ECO:0000313" key="19">
    <source>
        <dbReference type="Proteomes" id="UP000472240"/>
    </source>
</evidence>
<dbReference type="AlphaFoldDB" id="A0A671E5I4"/>
<keyword evidence="12" id="KW-0007">Acetylation</keyword>
<sequence>LLLSDSHTKMAGRLPSSRMPGPRSQCRSHPSPSGGLTIILPPPVSPFTKYPTTINQVTPYNYPVPVQDDGNMADMLSHSQDPRGPSLEWLKKP</sequence>
<evidence type="ECO:0000256" key="2">
    <source>
        <dbReference type="ARBA" id="ARBA00004434"/>
    </source>
</evidence>
<dbReference type="InterPro" id="IPR026626">
    <property type="entry name" value="NDUFA3"/>
</dbReference>
<feature type="region of interest" description="Disordered" evidence="17">
    <location>
        <begin position="1"/>
        <end position="40"/>
    </location>
</feature>
<dbReference type="GO" id="GO:0005743">
    <property type="term" value="C:mitochondrial inner membrane"/>
    <property type="evidence" value="ECO:0007669"/>
    <property type="project" value="UniProtKB-SubCell"/>
</dbReference>
<evidence type="ECO:0000256" key="1">
    <source>
        <dbReference type="ARBA" id="ARBA00003195"/>
    </source>
</evidence>
<dbReference type="Ensembl" id="ENSRFET00010007592.1">
    <property type="protein sequence ID" value="ENSRFEP00010006933.1"/>
    <property type="gene ID" value="ENSRFEG00010004703.1"/>
</dbReference>
<accession>A0A671E5I4</accession>
<name>A0A671E5I4_RHIFE</name>
<comment type="subcellular location">
    <subcellularLocation>
        <location evidence="2">Mitochondrion inner membrane</location>
        <topology evidence="2">Single-pass membrane protein</topology>
    </subcellularLocation>
</comment>
<keyword evidence="8" id="KW-0812">Transmembrane</keyword>
<evidence type="ECO:0000313" key="18">
    <source>
        <dbReference type="Ensembl" id="ENSRFEP00010006933.1"/>
    </source>
</evidence>
<proteinExistence type="inferred from homology"/>
<comment type="similarity">
    <text evidence="3">Belongs to the complex I NDUFA3 subunit family.</text>
</comment>
<dbReference type="Proteomes" id="UP000472240">
    <property type="component" value="Chromosome 1"/>
</dbReference>
<evidence type="ECO:0000256" key="8">
    <source>
        <dbReference type="ARBA" id="ARBA00022692"/>
    </source>
</evidence>
<reference evidence="18" key="4">
    <citation type="submission" date="2025-08" db="UniProtKB">
        <authorList>
            <consortium name="Ensembl"/>
        </authorList>
    </citation>
    <scope>IDENTIFICATION</scope>
</reference>
<evidence type="ECO:0000256" key="15">
    <source>
        <dbReference type="ARBA" id="ARBA00031425"/>
    </source>
</evidence>
<reference evidence="18 19" key="1">
    <citation type="journal article" date="2015" name="Annu Rev Anim Biosci">
        <title>The Genome 10K Project: a way forward.</title>
        <authorList>
            <person name="Koepfli K.P."/>
            <person name="Paten B."/>
            <person name="O'Brien S.J."/>
            <person name="Koepfli K.P."/>
            <person name="Paten B."/>
            <person name="Antunes A."/>
            <person name="Belov K."/>
            <person name="Bustamante C."/>
            <person name="Castoe T.A."/>
            <person name="Clawson H."/>
            <person name="Crawford A.J."/>
            <person name="Diekhans M."/>
            <person name="Distel D."/>
            <person name="Durbin R."/>
            <person name="Earl D."/>
            <person name="Fujita M.K."/>
            <person name="Gamble T."/>
            <person name="Georges A."/>
            <person name="Gemmell N."/>
            <person name="Gilbert M.T."/>
            <person name="Graves J.M."/>
            <person name="Green R.E."/>
            <person name="Hickey G."/>
            <person name="Jarvis E.D."/>
            <person name="Johnson W."/>
            <person name="Komissarov A."/>
            <person name="Korf I."/>
            <person name="Kuhn R."/>
            <person name="Larkin D.M."/>
            <person name="Lewin H."/>
            <person name="Lopez J.V."/>
            <person name="Ma J."/>
            <person name="Marques-Bonet T."/>
            <person name="Miller W."/>
            <person name="Murphy R."/>
            <person name="Pevzner P."/>
            <person name="Shapiro B."/>
            <person name="Steiner C."/>
            <person name="Tamazian G."/>
            <person name="Venkatesh B."/>
            <person name="Wang J."/>
            <person name="Wayne R."/>
            <person name="Wiley E."/>
            <person name="Yang H."/>
            <person name="Zhang G."/>
            <person name="Haussler D."/>
            <person name="Ryder O."/>
            <person name="O'Brien S.J."/>
        </authorList>
    </citation>
    <scope>NUCLEOTIDE SEQUENCE</scope>
</reference>
<dbReference type="FunCoup" id="A0A671E5I4">
    <property type="interactions" value="764"/>
</dbReference>
<dbReference type="PANTHER" id="PTHR15221">
    <property type="entry name" value="NADH DEHYDROGENASE [UBIQUINONE] 1 ALPHA SUBCOMPLEX SUBUNIT 3"/>
    <property type="match status" value="1"/>
</dbReference>
<evidence type="ECO:0000256" key="6">
    <source>
        <dbReference type="ARBA" id="ARBA00022448"/>
    </source>
</evidence>
<evidence type="ECO:0000256" key="12">
    <source>
        <dbReference type="ARBA" id="ARBA00022990"/>
    </source>
</evidence>
<dbReference type="GO" id="GO:0045271">
    <property type="term" value="C:respiratory chain complex I"/>
    <property type="evidence" value="ECO:0007669"/>
    <property type="project" value="InterPro"/>
</dbReference>
<dbReference type="OMA" id="IMINEAS"/>
<evidence type="ECO:0000256" key="7">
    <source>
        <dbReference type="ARBA" id="ARBA00022660"/>
    </source>
</evidence>
<protein>
    <recommendedName>
        <fullName evidence="5">NADH dehydrogenase [ubiquinone] 1 alpha subcomplex subunit 3</fullName>
    </recommendedName>
    <alternativeName>
        <fullName evidence="15">Complex I-B9</fullName>
    </alternativeName>
    <alternativeName>
        <fullName evidence="16">NADH-ubiquinone oxidoreductase B9 subunit</fullName>
    </alternativeName>
</protein>
<evidence type="ECO:0000256" key="9">
    <source>
        <dbReference type="ARBA" id="ARBA00022792"/>
    </source>
</evidence>
<evidence type="ECO:0000256" key="10">
    <source>
        <dbReference type="ARBA" id="ARBA00022982"/>
    </source>
</evidence>
<keyword evidence="6" id="KW-0813">Transport</keyword>
<evidence type="ECO:0000256" key="13">
    <source>
        <dbReference type="ARBA" id="ARBA00023128"/>
    </source>
</evidence>
<evidence type="ECO:0000256" key="11">
    <source>
        <dbReference type="ARBA" id="ARBA00022989"/>
    </source>
</evidence>
<organism evidence="18 19">
    <name type="scientific">Rhinolophus ferrumequinum</name>
    <name type="common">Greater horseshoe bat</name>
    <dbReference type="NCBI Taxonomy" id="59479"/>
    <lineage>
        <taxon>Eukaryota</taxon>
        <taxon>Metazoa</taxon>
        <taxon>Chordata</taxon>
        <taxon>Craniata</taxon>
        <taxon>Vertebrata</taxon>
        <taxon>Euteleostomi</taxon>
        <taxon>Mammalia</taxon>
        <taxon>Eutheria</taxon>
        <taxon>Laurasiatheria</taxon>
        <taxon>Chiroptera</taxon>
        <taxon>Yinpterochiroptera</taxon>
        <taxon>Rhinolophoidea</taxon>
        <taxon>Rhinolophidae</taxon>
        <taxon>Rhinolophinae</taxon>
        <taxon>Rhinolophus</taxon>
    </lineage>
</organism>
<dbReference type="PANTHER" id="PTHR15221:SF0">
    <property type="entry name" value="NADH DEHYDROGENASE [UBIQUINONE] 1 ALPHA SUBCOMPLEX SUBUNIT 3"/>
    <property type="match status" value="1"/>
</dbReference>
<keyword evidence="10" id="KW-0249">Electron transport</keyword>
<dbReference type="Pfam" id="PF14987">
    <property type="entry name" value="NADHdh_A3"/>
    <property type="match status" value="1"/>
</dbReference>
<keyword evidence="11" id="KW-1133">Transmembrane helix</keyword>
<keyword evidence="13" id="KW-0496">Mitochondrion</keyword>
<feature type="region of interest" description="Disordered" evidence="17">
    <location>
        <begin position="61"/>
        <end position="93"/>
    </location>
</feature>